<name>A0ABQ1MYJ0_9BACT</name>
<keyword evidence="1" id="KW-0812">Transmembrane</keyword>
<evidence type="ECO:0000313" key="2">
    <source>
        <dbReference type="EMBL" id="GGC49105.1"/>
    </source>
</evidence>
<evidence type="ECO:0000313" key="3">
    <source>
        <dbReference type="Proteomes" id="UP000635885"/>
    </source>
</evidence>
<reference evidence="3" key="1">
    <citation type="journal article" date="2019" name="Int. J. Syst. Evol. Microbiol.">
        <title>The Global Catalogue of Microorganisms (GCM) 10K type strain sequencing project: providing services to taxonomists for standard genome sequencing and annotation.</title>
        <authorList>
            <consortium name="The Broad Institute Genomics Platform"/>
            <consortium name="The Broad Institute Genome Sequencing Center for Infectious Disease"/>
            <person name="Wu L."/>
            <person name="Ma J."/>
        </authorList>
    </citation>
    <scope>NUCLEOTIDE SEQUENCE [LARGE SCALE GENOMIC DNA]</scope>
    <source>
        <strain evidence="3">CGMCC 1.12479</strain>
    </source>
</reference>
<keyword evidence="3" id="KW-1185">Reference proteome</keyword>
<protein>
    <submittedName>
        <fullName evidence="2">Uncharacterized protein</fullName>
    </submittedName>
</protein>
<dbReference type="Proteomes" id="UP000635885">
    <property type="component" value="Unassembled WGS sequence"/>
</dbReference>
<organism evidence="2 3">
    <name type="scientific">Belliella aquatica</name>
    <dbReference type="NCBI Taxonomy" id="1323734"/>
    <lineage>
        <taxon>Bacteria</taxon>
        <taxon>Pseudomonadati</taxon>
        <taxon>Bacteroidota</taxon>
        <taxon>Cytophagia</taxon>
        <taxon>Cytophagales</taxon>
        <taxon>Cyclobacteriaceae</taxon>
        <taxon>Belliella</taxon>
    </lineage>
</organism>
<comment type="caution">
    <text evidence="2">The sequence shown here is derived from an EMBL/GenBank/DDBJ whole genome shotgun (WGS) entry which is preliminary data.</text>
</comment>
<dbReference type="EMBL" id="BMFD01000012">
    <property type="protein sequence ID" value="GGC49105.1"/>
    <property type="molecule type" value="Genomic_DNA"/>
</dbReference>
<sequence>MGFIPIFITLGGSVLLFILVVRQGIKSKRSQFSQFCTETWAGLQSIKSEGNKSKPDFEELRKIYLEVKSKLKTEELTQFDNQVRKPFQQAKLIQSQHNLFIAKKPYSFVARLFGYHAI</sequence>
<proteinExistence type="predicted"/>
<keyword evidence="1" id="KW-1133">Transmembrane helix</keyword>
<gene>
    <name evidence="2" type="ORF">GCM10010993_29460</name>
</gene>
<keyword evidence="1" id="KW-0472">Membrane</keyword>
<feature type="transmembrane region" description="Helical" evidence="1">
    <location>
        <begin position="6"/>
        <end position="25"/>
    </location>
</feature>
<evidence type="ECO:0000256" key="1">
    <source>
        <dbReference type="SAM" id="Phobius"/>
    </source>
</evidence>
<dbReference type="RefSeq" id="WP_188443860.1">
    <property type="nucleotide sequence ID" value="NZ_BMFD01000012.1"/>
</dbReference>
<accession>A0ABQ1MYJ0</accession>